<accession>A0AAE8L9K5</accession>
<dbReference type="RefSeq" id="WP_139231680.1">
    <property type="nucleotide sequence ID" value="NZ_CP015368.1"/>
</dbReference>
<keyword evidence="1" id="KW-1133">Transmembrane helix</keyword>
<reference evidence="3 5" key="2">
    <citation type="submission" date="2016-10" db="EMBL/GenBank/DDBJ databases">
        <authorList>
            <person name="Varghese N."/>
            <person name="Submissions S."/>
        </authorList>
    </citation>
    <scope>NUCLEOTIDE SEQUENCE [LARGE SCALE GENOMIC DNA]</scope>
    <source>
        <strain evidence="3 5">CBMB27</strain>
    </source>
</reference>
<geneLocation type="plasmid" evidence="2 4">
    <name>CBMB27-p1</name>
</geneLocation>
<protein>
    <submittedName>
        <fullName evidence="3">Uncharacterized protein</fullName>
    </submittedName>
</protein>
<evidence type="ECO:0000313" key="2">
    <source>
        <dbReference type="EMBL" id="APT35032.1"/>
    </source>
</evidence>
<dbReference type="EMBL" id="CP015368">
    <property type="protein sequence ID" value="APT35032.1"/>
    <property type="molecule type" value="Genomic_DNA"/>
</dbReference>
<feature type="transmembrane region" description="Helical" evidence="1">
    <location>
        <begin position="20"/>
        <end position="42"/>
    </location>
</feature>
<dbReference type="EMBL" id="FOPK01000042">
    <property type="protein sequence ID" value="SFH67087.1"/>
    <property type="molecule type" value="Genomic_DNA"/>
</dbReference>
<evidence type="ECO:0000313" key="5">
    <source>
        <dbReference type="Proteomes" id="UP000199140"/>
    </source>
</evidence>
<dbReference type="Proteomes" id="UP000185487">
    <property type="component" value="Plasmid CBMB27-p1"/>
</dbReference>
<keyword evidence="1" id="KW-0812">Transmembrane</keyword>
<keyword evidence="1" id="KW-0472">Membrane</keyword>
<evidence type="ECO:0000256" key="1">
    <source>
        <dbReference type="SAM" id="Phobius"/>
    </source>
</evidence>
<evidence type="ECO:0000313" key="3">
    <source>
        <dbReference type="EMBL" id="SFH67087.1"/>
    </source>
</evidence>
<proteinExistence type="predicted"/>
<keyword evidence="2" id="KW-0614">Plasmid</keyword>
<reference evidence="2 4" key="1">
    <citation type="submission" date="2016-04" db="EMBL/GenBank/DDBJ databases">
        <title>Complete genome sequencing and analysis of CBMB27, Methylobacterium phyllosphaerae isolated from leaf tissues of rice (Oryza sativa L.).</title>
        <authorList>
            <person name="Lee Y."/>
            <person name="Hwangbo K."/>
            <person name="Chung H."/>
            <person name="Yoo J."/>
            <person name="Kim K.Y."/>
            <person name="Sa T.M."/>
            <person name="Um Y."/>
            <person name="Madhaiyan M."/>
        </authorList>
    </citation>
    <scope>NUCLEOTIDE SEQUENCE [LARGE SCALE GENOMIC DNA]</scope>
    <source>
        <strain evidence="2 4">CBMB27</strain>
        <plasmid evidence="2 4">CBMB27-p1</plasmid>
    </source>
</reference>
<dbReference type="Proteomes" id="UP000199140">
    <property type="component" value="Unassembled WGS sequence"/>
</dbReference>
<dbReference type="KEGG" id="mphy:MCBMB27_05741"/>
<evidence type="ECO:0000313" key="4">
    <source>
        <dbReference type="Proteomes" id="UP000185487"/>
    </source>
</evidence>
<dbReference type="AlphaFoldDB" id="A0AAE8L9K5"/>
<gene>
    <name evidence="2" type="ORF">MCBMB27_05741</name>
    <name evidence="3" type="ORF">SAMN05192567_1425</name>
</gene>
<name>A0AAE8L9K5_9HYPH</name>
<keyword evidence="4" id="KW-1185">Reference proteome</keyword>
<sequence length="93" mass="10566">MISFYQFFYDFFLDVPSFGIAIFRGVKIYLIAIFLLAICMLMDISAKKSAVVISILMFLPPHLVYQYFLAAFQAELKLGDATALPIALGWERS</sequence>
<feature type="transmembrane region" description="Helical" evidence="1">
    <location>
        <begin position="49"/>
        <end position="68"/>
    </location>
</feature>
<organism evidence="3 5">
    <name type="scientific">Methylobacterium phyllosphaerae</name>
    <dbReference type="NCBI Taxonomy" id="418223"/>
    <lineage>
        <taxon>Bacteria</taxon>
        <taxon>Pseudomonadati</taxon>
        <taxon>Pseudomonadota</taxon>
        <taxon>Alphaproteobacteria</taxon>
        <taxon>Hyphomicrobiales</taxon>
        <taxon>Methylobacteriaceae</taxon>
        <taxon>Methylobacterium</taxon>
    </lineage>
</organism>